<dbReference type="RefSeq" id="WP_085365814.1">
    <property type="nucleotide sequence ID" value="NZ_CAUJPZ010000004.1"/>
</dbReference>
<dbReference type="InterPro" id="IPR001130">
    <property type="entry name" value="TatD-like"/>
</dbReference>
<dbReference type="OrthoDB" id="9810005at2"/>
<feature type="binding site" evidence="3">
    <location>
        <position position="154"/>
    </location>
    <ligand>
        <name>a divalent metal cation</name>
        <dbReference type="ChEBI" id="CHEBI:60240"/>
        <label>2</label>
    </ligand>
</feature>
<keyword evidence="3" id="KW-0479">Metal-binding</keyword>
<name>A0A1X3DBJ4_9NEIS</name>
<feature type="binding site" evidence="3">
    <location>
        <position position="9"/>
    </location>
    <ligand>
        <name>a divalent metal cation</name>
        <dbReference type="ChEBI" id="CHEBI:60240"/>
        <label>1</label>
    </ligand>
</feature>
<protein>
    <submittedName>
        <fullName evidence="4">Hydrolase</fullName>
    </submittedName>
</protein>
<evidence type="ECO:0000256" key="3">
    <source>
        <dbReference type="PIRSR" id="PIRSR005902-1"/>
    </source>
</evidence>
<reference evidence="5" key="1">
    <citation type="submission" date="2017-01" db="EMBL/GenBank/DDBJ databases">
        <authorList>
            <person name="Wolfgang W.J."/>
            <person name="Cole J."/>
            <person name="Wroblewski D."/>
            <person name="Mcginnis J."/>
            <person name="Musser K.A."/>
        </authorList>
    </citation>
    <scope>NUCLEOTIDE SEQUENCE [LARGE SCALE GENOMIC DNA]</scope>
    <source>
        <strain evidence="5">DSM 19151</strain>
    </source>
</reference>
<dbReference type="InterPro" id="IPR032466">
    <property type="entry name" value="Metal_Hydrolase"/>
</dbReference>
<evidence type="ECO:0000313" key="4">
    <source>
        <dbReference type="EMBL" id="OSI17283.1"/>
    </source>
</evidence>
<comment type="similarity">
    <text evidence="1">Belongs to the metallo-dependent hydrolases superfamily. TatD-type hydrolase family.</text>
</comment>
<evidence type="ECO:0000256" key="1">
    <source>
        <dbReference type="ARBA" id="ARBA00009275"/>
    </source>
</evidence>
<dbReference type="GO" id="GO:0005829">
    <property type="term" value="C:cytosol"/>
    <property type="evidence" value="ECO:0007669"/>
    <property type="project" value="TreeGrafter"/>
</dbReference>
<dbReference type="CDD" id="cd01310">
    <property type="entry name" value="TatD_DNAse"/>
    <property type="match status" value="1"/>
</dbReference>
<dbReference type="SUPFAM" id="SSF51556">
    <property type="entry name" value="Metallo-dependent hydrolases"/>
    <property type="match status" value="1"/>
</dbReference>
<feature type="binding site" evidence="3">
    <location>
        <position position="130"/>
    </location>
    <ligand>
        <name>a divalent metal cation</name>
        <dbReference type="ChEBI" id="CHEBI:60240"/>
        <label>2</label>
    </ligand>
</feature>
<organism evidence="4 5">
    <name type="scientific">Neisseria dentiae</name>
    <dbReference type="NCBI Taxonomy" id="194197"/>
    <lineage>
        <taxon>Bacteria</taxon>
        <taxon>Pseudomonadati</taxon>
        <taxon>Pseudomonadota</taxon>
        <taxon>Betaproteobacteria</taxon>
        <taxon>Neisseriales</taxon>
        <taxon>Neisseriaceae</taxon>
        <taxon>Neisseria</taxon>
    </lineage>
</organism>
<dbReference type="PIRSF" id="PIRSF005902">
    <property type="entry name" value="DNase_TatD"/>
    <property type="match status" value="1"/>
</dbReference>
<dbReference type="GeneID" id="94580092"/>
<evidence type="ECO:0000313" key="5">
    <source>
        <dbReference type="Proteomes" id="UP000193118"/>
    </source>
</evidence>
<feature type="binding site" evidence="3">
    <location>
        <position position="7"/>
    </location>
    <ligand>
        <name>a divalent metal cation</name>
        <dbReference type="ChEBI" id="CHEBI:60240"/>
        <label>1</label>
    </ligand>
</feature>
<accession>A0A1X3DBJ4</accession>
<keyword evidence="2 4" id="KW-0378">Hydrolase</keyword>
<dbReference type="PANTHER" id="PTHR46124">
    <property type="entry name" value="D-AMINOACYL-TRNA DEACYLASE"/>
    <property type="match status" value="1"/>
</dbReference>
<proteinExistence type="inferred from homology"/>
<dbReference type="GO" id="GO:0046872">
    <property type="term" value="F:metal ion binding"/>
    <property type="evidence" value="ECO:0007669"/>
    <property type="project" value="UniProtKB-KW"/>
</dbReference>
<dbReference type="PANTHER" id="PTHR46124:SF3">
    <property type="entry name" value="HYDROLASE"/>
    <property type="match status" value="1"/>
</dbReference>
<dbReference type="InterPro" id="IPR018228">
    <property type="entry name" value="DNase_TatD-rel_CS"/>
</dbReference>
<keyword evidence="5" id="KW-1185">Reference proteome</keyword>
<gene>
    <name evidence="4" type="ORF">BWD09_06045</name>
</gene>
<dbReference type="PROSITE" id="PS01091">
    <property type="entry name" value="TATD_3"/>
    <property type="match status" value="1"/>
</dbReference>
<dbReference type="Proteomes" id="UP000193118">
    <property type="component" value="Unassembled WGS sequence"/>
</dbReference>
<feature type="binding site" evidence="3">
    <location>
        <position position="92"/>
    </location>
    <ligand>
        <name>a divalent metal cation</name>
        <dbReference type="ChEBI" id="CHEBI:60240"/>
        <label>1</label>
    </ligand>
</feature>
<comment type="caution">
    <text evidence="4">The sequence shown here is derived from an EMBL/GenBank/DDBJ whole genome shotgun (WGS) entry which is preliminary data.</text>
</comment>
<dbReference type="Gene3D" id="3.20.20.140">
    <property type="entry name" value="Metal-dependent hydrolases"/>
    <property type="match status" value="1"/>
</dbReference>
<feature type="binding site" evidence="3">
    <location>
        <position position="204"/>
    </location>
    <ligand>
        <name>a divalent metal cation</name>
        <dbReference type="ChEBI" id="CHEBI:60240"/>
        <label>1</label>
    </ligand>
</feature>
<evidence type="ECO:0000256" key="2">
    <source>
        <dbReference type="ARBA" id="ARBA00022801"/>
    </source>
</evidence>
<sequence>MQLTDTHCHLADPALLGSLPQVLAAARAAGVYRFIVPATQRGDFADVAALSAPPSVYIAFGIHPWFADAATEADFACLEQQLAQHPQALAGEIGLDYGGAQTQEERLWQVEVFERQLVLAQRLRRPVIVHNLKATAAVVQSVKRCRFTQGGIAHAFSGSLEEARALTGCGFKIGIGSLLLNPAARKARRAVAELPLEDIVLETDSPFMLKNAVNTPANVREIAAVTAQLRGIAPEEVAVQTERNVHALLEKVGGF</sequence>
<dbReference type="GO" id="GO:0016788">
    <property type="term" value="F:hydrolase activity, acting on ester bonds"/>
    <property type="evidence" value="ECO:0007669"/>
    <property type="project" value="InterPro"/>
</dbReference>
<dbReference type="Pfam" id="PF01026">
    <property type="entry name" value="TatD_DNase"/>
    <property type="match status" value="1"/>
</dbReference>
<dbReference type="AlphaFoldDB" id="A0A1X3DBJ4"/>
<dbReference type="EMBL" id="MTBO01000011">
    <property type="protein sequence ID" value="OSI17283.1"/>
    <property type="molecule type" value="Genomic_DNA"/>
</dbReference>